<evidence type="ECO:0000313" key="4">
    <source>
        <dbReference type="Proteomes" id="UP000515145"/>
    </source>
</evidence>
<feature type="coiled-coil region" evidence="2">
    <location>
        <begin position="444"/>
        <end position="478"/>
    </location>
</feature>
<organism evidence="4 5">
    <name type="scientific">Parambassis ranga</name>
    <name type="common">Indian glassy fish</name>
    <dbReference type="NCBI Taxonomy" id="210632"/>
    <lineage>
        <taxon>Eukaryota</taxon>
        <taxon>Metazoa</taxon>
        <taxon>Chordata</taxon>
        <taxon>Craniata</taxon>
        <taxon>Vertebrata</taxon>
        <taxon>Euteleostomi</taxon>
        <taxon>Actinopterygii</taxon>
        <taxon>Neopterygii</taxon>
        <taxon>Teleostei</taxon>
        <taxon>Neoteleostei</taxon>
        <taxon>Acanthomorphata</taxon>
        <taxon>Ovalentaria</taxon>
        <taxon>Ambassidae</taxon>
        <taxon>Parambassis</taxon>
    </lineage>
</organism>
<feature type="domain" description="Septin-type G" evidence="3">
    <location>
        <begin position="64"/>
        <end position="142"/>
    </location>
</feature>
<dbReference type="PANTHER" id="PTHR32046:SF11">
    <property type="entry name" value="IMMUNE-ASSOCIATED NUCLEOTIDE-BINDING PROTEIN 10-LIKE"/>
    <property type="match status" value="1"/>
</dbReference>
<reference evidence="5" key="1">
    <citation type="submission" date="2025-08" db="UniProtKB">
        <authorList>
            <consortium name="RefSeq"/>
        </authorList>
    </citation>
    <scope>IDENTIFICATION</scope>
</reference>
<gene>
    <name evidence="5" type="primary">LOC114448141</name>
</gene>
<name>A0A6P7JUT5_9TELE</name>
<dbReference type="InterPro" id="IPR030379">
    <property type="entry name" value="G_SEPTIN_dom"/>
</dbReference>
<dbReference type="GeneID" id="114448141"/>
<accession>A0A6P7JUT5</accession>
<dbReference type="RefSeq" id="XP_028280695.1">
    <property type="nucleotide sequence ID" value="XM_028424894.1"/>
</dbReference>
<keyword evidence="4" id="KW-1185">Reference proteome</keyword>
<dbReference type="InterPro" id="IPR027417">
    <property type="entry name" value="P-loop_NTPase"/>
</dbReference>
<proteinExistence type="inferred from homology"/>
<dbReference type="AlphaFoldDB" id="A0A6P7JUT5"/>
<dbReference type="SUPFAM" id="SSF52540">
    <property type="entry name" value="P-loop containing nucleoside triphosphate hydrolases"/>
    <property type="match status" value="2"/>
</dbReference>
<sequence>MAMNKNTSPPPKGSSKYEDIISKSKRIRDKGYPFIYHLTTETKKLGSITVKTLGEKNPNMTNKTVLLVGETGAGKSTLVNTLVNFSMGVRFEDEVWFEMVEKDDRKQSESQTSDVIVYQIFDFKEKVLPYSLTIIDTPGYGHTEGIEHDVIVSDSLLHLVRSEGGVDEVNAVGLVVKAAECRLSDRLSYILNSVVSLFGKDLEKKIVALVTYSNGREPKNVLQALEDAQIKCAKDEKNQPVYFLFDNCQDEPRTDDVEDLKHMVEKTTMKGLQPFEKFLNQTGPQKLTKTRHVLTERIRLTSCVRNLEERINTVEKRQGEIRQHQETLKKYEEEMKKNEKFEIEVDEVYKDKQPISGGMWLMFLYDAALCCTVCEENCHYPGCTVAWSPNQCEVIKDGRCTSCTKKCPASEHVKEKFIYVTKTRKVQKTLQEVKSIYDKFKTDSEKEASDLSGLQRKMEELEEEKSRLLHEAYEHIVELEKHALNINSVSTHVHLDFLIEKMQEKKDEEKVRKLKEFRKQTDKGVLAALKYMFTGRK</sequence>
<dbReference type="Gene3D" id="3.40.50.300">
    <property type="entry name" value="P-loop containing nucleotide triphosphate hydrolases"/>
    <property type="match status" value="1"/>
</dbReference>
<keyword evidence="1" id="KW-0342">GTP-binding</keyword>
<dbReference type="InParanoid" id="A0A6P7JUT5"/>
<evidence type="ECO:0000313" key="5">
    <source>
        <dbReference type="RefSeq" id="XP_028280695.1"/>
    </source>
</evidence>
<dbReference type="PROSITE" id="PS00675">
    <property type="entry name" value="SIGMA54_INTERACT_1"/>
    <property type="match status" value="1"/>
</dbReference>
<evidence type="ECO:0000256" key="2">
    <source>
        <dbReference type="SAM" id="Coils"/>
    </source>
</evidence>
<dbReference type="GO" id="GO:0005525">
    <property type="term" value="F:GTP binding"/>
    <property type="evidence" value="ECO:0007669"/>
    <property type="project" value="UniProtKB-KW"/>
</dbReference>
<dbReference type="PANTHER" id="PTHR32046">
    <property type="entry name" value="G DOMAIN-CONTAINING PROTEIN"/>
    <property type="match status" value="1"/>
</dbReference>
<protein>
    <submittedName>
        <fullName evidence="5">Uncharacterized protein LOC114448141</fullName>
    </submittedName>
</protein>
<evidence type="ECO:0000259" key="3">
    <source>
        <dbReference type="Pfam" id="PF00735"/>
    </source>
</evidence>
<keyword evidence="1" id="KW-0547">Nucleotide-binding</keyword>
<comment type="similarity">
    <text evidence="1">Belongs to the TRAFAC class TrmE-Era-EngA-EngB-Septin-like GTPase superfamily. Septin GTPase family.</text>
</comment>
<feature type="coiled-coil region" evidence="2">
    <location>
        <begin position="304"/>
        <end position="351"/>
    </location>
</feature>
<dbReference type="Proteomes" id="UP000515145">
    <property type="component" value="Chromosome 16"/>
</dbReference>
<dbReference type="Pfam" id="PF00735">
    <property type="entry name" value="Septin"/>
    <property type="match status" value="1"/>
</dbReference>
<dbReference type="FunCoup" id="A0A6P7JUT5">
    <property type="interactions" value="11"/>
</dbReference>
<evidence type="ECO:0000256" key="1">
    <source>
        <dbReference type="RuleBase" id="RU004560"/>
    </source>
</evidence>
<keyword evidence="2" id="KW-0175">Coiled coil</keyword>
<dbReference type="InterPro" id="IPR025662">
    <property type="entry name" value="Sigma_54_int_dom_ATP-bd_1"/>
</dbReference>
<dbReference type="OrthoDB" id="8954335at2759"/>